<keyword evidence="5 7" id="KW-0378">Hydrolase</keyword>
<comment type="cofactor">
    <cofactor evidence="7">
        <name>Zn(2+)</name>
        <dbReference type="ChEBI" id="CHEBI:29105"/>
    </cofactor>
    <text evidence="7">Binds 1 zinc ion.</text>
</comment>
<dbReference type="PANTHER" id="PTHR46986:SF1">
    <property type="entry name" value="ENDORIBONUCLEASE YBEY, CHLOROPLASTIC"/>
    <property type="match status" value="1"/>
</dbReference>
<dbReference type="NCBIfam" id="TIGR00043">
    <property type="entry name" value="rRNA maturation RNase YbeY"/>
    <property type="match status" value="1"/>
</dbReference>
<protein>
    <recommendedName>
        <fullName evidence="7">Endoribonuclease YbeY</fullName>
        <ecNumber evidence="7">3.1.-.-</ecNumber>
    </recommendedName>
</protein>
<keyword evidence="4 7" id="KW-0255">Endonuclease</keyword>
<comment type="function">
    <text evidence="7">Single strand-specific metallo-endoribonuclease involved in late-stage 70S ribosome quality control and in maturation of the 3' terminus of the 16S rRNA.</text>
</comment>
<feature type="binding site" evidence="7">
    <location>
        <position position="134"/>
    </location>
    <ligand>
        <name>Zn(2+)</name>
        <dbReference type="ChEBI" id="CHEBI:29105"/>
        <note>catalytic</note>
    </ligand>
</feature>
<comment type="similarity">
    <text evidence="1 7">Belongs to the endoribonuclease YbeY family.</text>
</comment>
<dbReference type="GO" id="GO:0006364">
    <property type="term" value="P:rRNA processing"/>
    <property type="evidence" value="ECO:0007669"/>
    <property type="project" value="UniProtKB-UniRule"/>
</dbReference>
<evidence type="ECO:0000313" key="9">
    <source>
        <dbReference type="Proteomes" id="UP000739565"/>
    </source>
</evidence>
<accession>A0A953NEH2</accession>
<dbReference type="InterPro" id="IPR020549">
    <property type="entry name" value="YbeY_CS"/>
</dbReference>
<dbReference type="InterPro" id="IPR023091">
    <property type="entry name" value="MetalPrtase_cat_dom_sf_prd"/>
</dbReference>
<evidence type="ECO:0000256" key="1">
    <source>
        <dbReference type="ARBA" id="ARBA00010875"/>
    </source>
</evidence>
<reference evidence="8" key="1">
    <citation type="submission" date="2021-07" db="EMBL/GenBank/DDBJ databases">
        <title>New genus and species of the family Alcaligenaceae.</title>
        <authorList>
            <person name="Hahn M.W."/>
        </authorList>
    </citation>
    <scope>NUCLEOTIDE SEQUENCE</scope>
    <source>
        <strain evidence="8">LF4-65</strain>
    </source>
</reference>
<dbReference type="PANTHER" id="PTHR46986">
    <property type="entry name" value="ENDORIBONUCLEASE YBEY, CHLOROPLASTIC"/>
    <property type="match status" value="1"/>
</dbReference>
<evidence type="ECO:0000256" key="4">
    <source>
        <dbReference type="ARBA" id="ARBA00022759"/>
    </source>
</evidence>
<dbReference type="EC" id="3.1.-.-" evidence="7"/>
<dbReference type="PROSITE" id="PS01306">
    <property type="entry name" value="UPF0054"/>
    <property type="match status" value="1"/>
</dbReference>
<proteinExistence type="inferred from homology"/>
<evidence type="ECO:0000256" key="6">
    <source>
        <dbReference type="ARBA" id="ARBA00022833"/>
    </source>
</evidence>
<sequence length="163" mass="18294">MSKPNKPTVKLALAVQYGVSAPLLPRWRIRRWVQRSLIAALRDQAFTFSTFAVVVRIEGTADARALNAQYRDKDYATNVLTFEYGLAPDGIASADIVLCLPIIKQEARTQRKDFLCHAAHLTVHGTLHALGYDHLRVRDAKKMEALEIEILAEMGISDPYYLA</sequence>
<dbReference type="GO" id="GO:0004521">
    <property type="term" value="F:RNA endonuclease activity"/>
    <property type="evidence" value="ECO:0007669"/>
    <property type="project" value="UniProtKB-UniRule"/>
</dbReference>
<dbReference type="RefSeq" id="WP_259662119.1">
    <property type="nucleotide sequence ID" value="NZ_JAHXRI010000010.1"/>
</dbReference>
<comment type="subcellular location">
    <subcellularLocation>
        <location evidence="7">Cytoplasm</location>
    </subcellularLocation>
</comment>
<keyword evidence="3 7" id="KW-0479">Metal-binding</keyword>
<dbReference type="EMBL" id="JAHXRI010000010">
    <property type="protein sequence ID" value="MBZ1351736.1"/>
    <property type="molecule type" value="Genomic_DNA"/>
</dbReference>
<gene>
    <name evidence="7 8" type="primary">ybeY</name>
    <name evidence="8" type="ORF">KZZ10_13870</name>
</gene>
<evidence type="ECO:0000256" key="7">
    <source>
        <dbReference type="HAMAP-Rule" id="MF_00009"/>
    </source>
</evidence>
<keyword evidence="6 7" id="KW-0862">Zinc</keyword>
<evidence type="ECO:0000256" key="3">
    <source>
        <dbReference type="ARBA" id="ARBA00022723"/>
    </source>
</evidence>
<keyword evidence="7" id="KW-0963">Cytoplasm</keyword>
<evidence type="ECO:0000256" key="5">
    <source>
        <dbReference type="ARBA" id="ARBA00022801"/>
    </source>
</evidence>
<dbReference type="GO" id="GO:0004222">
    <property type="term" value="F:metalloendopeptidase activity"/>
    <property type="evidence" value="ECO:0007669"/>
    <property type="project" value="InterPro"/>
</dbReference>
<keyword evidence="9" id="KW-1185">Reference proteome</keyword>
<keyword evidence="7" id="KW-0690">Ribosome biogenesis</keyword>
<dbReference type="Gene3D" id="3.40.390.30">
    <property type="entry name" value="Metalloproteases ('zincins'), catalytic domain"/>
    <property type="match status" value="1"/>
</dbReference>
<evidence type="ECO:0000313" key="8">
    <source>
        <dbReference type="EMBL" id="MBZ1351736.1"/>
    </source>
</evidence>
<dbReference type="GO" id="GO:0008270">
    <property type="term" value="F:zinc ion binding"/>
    <property type="evidence" value="ECO:0007669"/>
    <property type="project" value="UniProtKB-UniRule"/>
</dbReference>
<evidence type="ECO:0000256" key="2">
    <source>
        <dbReference type="ARBA" id="ARBA00022722"/>
    </source>
</evidence>
<dbReference type="AlphaFoldDB" id="A0A953NEH2"/>
<dbReference type="InterPro" id="IPR002036">
    <property type="entry name" value="YbeY"/>
</dbReference>
<feature type="binding site" evidence="7">
    <location>
        <position position="124"/>
    </location>
    <ligand>
        <name>Zn(2+)</name>
        <dbReference type="ChEBI" id="CHEBI:29105"/>
        <note>catalytic</note>
    </ligand>
</feature>
<dbReference type="GO" id="GO:0005737">
    <property type="term" value="C:cytoplasm"/>
    <property type="evidence" value="ECO:0007669"/>
    <property type="project" value="UniProtKB-SubCell"/>
</dbReference>
<dbReference type="HAMAP" id="MF_00009">
    <property type="entry name" value="Endoribonucl_YbeY"/>
    <property type="match status" value="1"/>
</dbReference>
<dbReference type="Pfam" id="PF02130">
    <property type="entry name" value="YbeY"/>
    <property type="match status" value="1"/>
</dbReference>
<dbReference type="Proteomes" id="UP000739565">
    <property type="component" value="Unassembled WGS sequence"/>
</dbReference>
<dbReference type="SUPFAM" id="SSF55486">
    <property type="entry name" value="Metalloproteases ('zincins'), catalytic domain"/>
    <property type="match status" value="1"/>
</dbReference>
<keyword evidence="2 7" id="KW-0540">Nuclease</keyword>
<feature type="binding site" evidence="7">
    <location>
        <position position="128"/>
    </location>
    <ligand>
        <name>Zn(2+)</name>
        <dbReference type="ChEBI" id="CHEBI:29105"/>
        <note>catalytic</note>
    </ligand>
</feature>
<comment type="caution">
    <text evidence="8">The sequence shown here is derived from an EMBL/GenBank/DDBJ whole genome shotgun (WGS) entry which is preliminary data.</text>
</comment>
<organism evidence="8 9">
    <name type="scientific">Zwartia hollandica</name>
    <dbReference type="NCBI Taxonomy" id="324606"/>
    <lineage>
        <taxon>Bacteria</taxon>
        <taxon>Pseudomonadati</taxon>
        <taxon>Pseudomonadota</taxon>
        <taxon>Betaproteobacteria</taxon>
        <taxon>Burkholderiales</taxon>
        <taxon>Alcaligenaceae</taxon>
        <taxon>Zwartia</taxon>
    </lineage>
</organism>
<name>A0A953NEH2_9BURK</name>
<keyword evidence="7" id="KW-0698">rRNA processing</keyword>